<evidence type="ECO:0000256" key="11">
    <source>
        <dbReference type="RuleBase" id="RU079119"/>
    </source>
</evidence>
<keyword evidence="5 11" id="KW-0472">Membrane</keyword>
<evidence type="ECO:0000313" key="14">
    <source>
        <dbReference type="EMBL" id="ODV67077.1"/>
    </source>
</evidence>
<comment type="domain">
    <text evidence="11">The DHHC domain is required for palmitoyltransferase activity.</text>
</comment>
<evidence type="ECO:0000256" key="3">
    <source>
        <dbReference type="ARBA" id="ARBA00022692"/>
    </source>
</evidence>
<reference evidence="15" key="1">
    <citation type="submission" date="2016-05" db="EMBL/GenBank/DDBJ databases">
        <title>Comparative genomics of biotechnologically important yeasts.</title>
        <authorList>
            <consortium name="DOE Joint Genome Institute"/>
            <person name="Riley R."/>
            <person name="Haridas S."/>
            <person name="Wolfe K.H."/>
            <person name="Lopes M.R."/>
            <person name="Hittinger C.T."/>
            <person name="Goker M."/>
            <person name="Salamov A."/>
            <person name="Wisecaver J."/>
            <person name="Long T.M."/>
            <person name="Aerts A.L."/>
            <person name="Barry K."/>
            <person name="Choi C."/>
            <person name="Clum A."/>
            <person name="Coughlan A.Y."/>
            <person name="Deshpande S."/>
            <person name="Douglass A.P."/>
            <person name="Hanson S.J."/>
            <person name="Klenk H.-P."/>
            <person name="Labutti K."/>
            <person name="Lapidus A."/>
            <person name="Lindquist E."/>
            <person name="Lipzen A."/>
            <person name="Meier-Kolthoff J.P."/>
            <person name="Ohm R.A."/>
            <person name="Otillar R.P."/>
            <person name="Pangilinan J."/>
            <person name="Peng Y."/>
            <person name="Rokas A."/>
            <person name="Rosa C.A."/>
            <person name="Scheuner C."/>
            <person name="Sibirny A.A."/>
            <person name="Slot J.C."/>
            <person name="Stielow J.B."/>
            <person name="Sun H."/>
            <person name="Kurtzman C.P."/>
            <person name="Blackwell M."/>
            <person name="Grigoriev I.V."/>
            <person name="Jeffries T.W."/>
        </authorList>
    </citation>
    <scope>NUCLEOTIDE SEQUENCE [LARGE SCALE GENOMIC DNA]</scope>
    <source>
        <strain evidence="15">NRRL Y-1933</strain>
    </source>
</reference>
<evidence type="ECO:0000256" key="10">
    <source>
        <dbReference type="ARBA" id="ARBA00048048"/>
    </source>
</evidence>
<dbReference type="PANTHER" id="PTHR22883:SF23">
    <property type="entry name" value="PALMITOYLTRANSFERASE ZDHHC6"/>
    <property type="match status" value="1"/>
</dbReference>
<feature type="transmembrane region" description="Helical" evidence="11">
    <location>
        <begin position="192"/>
        <end position="212"/>
    </location>
</feature>
<comment type="similarity">
    <text evidence="9">Belongs to the DHHC palmitoyltransferase family. PFA5 subfamily.</text>
</comment>
<dbReference type="EMBL" id="KV454541">
    <property type="protein sequence ID" value="ODV67077.1"/>
    <property type="molecule type" value="Genomic_DNA"/>
</dbReference>
<feature type="domain" description="Palmitoyltransferase DHHC" evidence="13">
    <location>
        <begin position="110"/>
        <end position="227"/>
    </location>
</feature>
<keyword evidence="8 11" id="KW-0012">Acyltransferase</keyword>
<keyword evidence="3 11" id="KW-0812">Transmembrane</keyword>
<dbReference type="GO" id="GO:0005794">
    <property type="term" value="C:Golgi apparatus"/>
    <property type="evidence" value="ECO:0007669"/>
    <property type="project" value="TreeGrafter"/>
</dbReference>
<comment type="catalytic activity">
    <reaction evidence="10 11">
        <text>L-cysteinyl-[protein] + hexadecanoyl-CoA = S-hexadecanoyl-L-cysteinyl-[protein] + CoA</text>
        <dbReference type="Rhea" id="RHEA:36683"/>
        <dbReference type="Rhea" id="RHEA-COMP:10131"/>
        <dbReference type="Rhea" id="RHEA-COMP:11032"/>
        <dbReference type="ChEBI" id="CHEBI:29950"/>
        <dbReference type="ChEBI" id="CHEBI:57287"/>
        <dbReference type="ChEBI" id="CHEBI:57379"/>
        <dbReference type="ChEBI" id="CHEBI:74151"/>
        <dbReference type="EC" id="2.3.1.225"/>
    </reaction>
</comment>
<evidence type="ECO:0000256" key="9">
    <source>
        <dbReference type="ARBA" id="ARBA00038298"/>
    </source>
</evidence>
<evidence type="ECO:0000256" key="1">
    <source>
        <dbReference type="ARBA" id="ARBA00004141"/>
    </source>
</evidence>
<dbReference type="RefSeq" id="XP_020076144.1">
    <property type="nucleotide sequence ID" value="XM_020221323.1"/>
</dbReference>
<dbReference type="GO" id="GO:0006612">
    <property type="term" value="P:protein targeting to membrane"/>
    <property type="evidence" value="ECO:0007669"/>
    <property type="project" value="TreeGrafter"/>
</dbReference>
<keyword evidence="4 11" id="KW-1133">Transmembrane helix</keyword>
<evidence type="ECO:0000256" key="7">
    <source>
        <dbReference type="ARBA" id="ARBA00023288"/>
    </source>
</evidence>
<sequence length="433" mass="50347">MVDFNKIQKVYIKKVVPVILCLLFGYLDYAVCYVLGYEEVYRHHSRGAAIVQWVLLGFFQFSLYFYWLLIMIKGPGGNLKIKPFDIYDTDQGDLTPVPDYFICDENGFPFWCSTCQSIKPPRSVHLGDLNYCVPKLDHYCIWIGTVVGQSNYLLFIKFLQFINAFSIVSLVYLGCFLHPHFARHSYSVNLNYVASIIICAFILIMGMTLLGAHLKYICLNMTTVDDLRVNLMKRYQRWKQRYHKQKDKGKDVTKMKKRMPRKETGKLFVNLKYQNSRVVVEYYLKDRPYNFGFKKNLINLIMNHNLNSGSMTQETFLYSNFNFAKAILVFTIPYYDIPFILSQKSIPNPDTVKEHFLSYGDNCDGLSNEFLHYLITRIDEGKYSIPKYLQAQASATQEAVLTVDNFTPNSSDKQNDSLPESFHEANTTMPDHV</sequence>
<evidence type="ECO:0000259" key="13">
    <source>
        <dbReference type="Pfam" id="PF01529"/>
    </source>
</evidence>
<gene>
    <name evidence="14" type="ORF">HYPBUDRAFT_153008</name>
</gene>
<dbReference type="OrthoDB" id="331948at2759"/>
<dbReference type="AlphaFoldDB" id="A0A1E4RII2"/>
<evidence type="ECO:0000256" key="8">
    <source>
        <dbReference type="ARBA" id="ARBA00023315"/>
    </source>
</evidence>
<feature type="transmembrane region" description="Helical" evidence="11">
    <location>
        <begin position="15"/>
        <end position="37"/>
    </location>
</feature>
<keyword evidence="2 11" id="KW-0808">Transferase</keyword>
<accession>A0A1E4RII2</accession>
<keyword evidence="7" id="KW-0449">Lipoprotein</keyword>
<dbReference type="PANTHER" id="PTHR22883">
    <property type="entry name" value="ZINC FINGER DHHC DOMAIN CONTAINING PROTEIN"/>
    <property type="match status" value="1"/>
</dbReference>
<evidence type="ECO:0000256" key="4">
    <source>
        <dbReference type="ARBA" id="ARBA00022989"/>
    </source>
</evidence>
<dbReference type="GO" id="GO:0019706">
    <property type="term" value="F:protein-cysteine S-palmitoyltransferase activity"/>
    <property type="evidence" value="ECO:0007669"/>
    <property type="project" value="UniProtKB-EC"/>
</dbReference>
<dbReference type="Pfam" id="PF01529">
    <property type="entry name" value="DHHC"/>
    <property type="match status" value="1"/>
</dbReference>
<keyword evidence="15" id="KW-1185">Reference proteome</keyword>
<feature type="transmembrane region" description="Helical" evidence="11">
    <location>
        <begin position="158"/>
        <end position="180"/>
    </location>
</feature>
<dbReference type="GO" id="GO:0005783">
    <property type="term" value="C:endoplasmic reticulum"/>
    <property type="evidence" value="ECO:0007669"/>
    <property type="project" value="TreeGrafter"/>
</dbReference>
<feature type="region of interest" description="Disordered" evidence="12">
    <location>
        <begin position="406"/>
        <end position="433"/>
    </location>
</feature>
<dbReference type="Proteomes" id="UP000095085">
    <property type="component" value="Unassembled WGS sequence"/>
</dbReference>
<dbReference type="STRING" id="984485.A0A1E4RII2"/>
<dbReference type="GeneID" id="30995872"/>
<organism evidence="14 15">
    <name type="scientific">Hyphopichia burtonii NRRL Y-1933</name>
    <dbReference type="NCBI Taxonomy" id="984485"/>
    <lineage>
        <taxon>Eukaryota</taxon>
        <taxon>Fungi</taxon>
        <taxon>Dikarya</taxon>
        <taxon>Ascomycota</taxon>
        <taxon>Saccharomycotina</taxon>
        <taxon>Pichiomycetes</taxon>
        <taxon>Debaryomycetaceae</taxon>
        <taxon>Hyphopichia</taxon>
    </lineage>
</organism>
<dbReference type="PROSITE" id="PS50216">
    <property type="entry name" value="DHHC"/>
    <property type="match status" value="1"/>
</dbReference>
<proteinExistence type="inferred from homology"/>
<evidence type="ECO:0000256" key="12">
    <source>
        <dbReference type="SAM" id="MobiDB-lite"/>
    </source>
</evidence>
<dbReference type="InterPro" id="IPR039859">
    <property type="entry name" value="PFA4/ZDH16/20/ERF2-like"/>
</dbReference>
<name>A0A1E4RII2_9ASCO</name>
<evidence type="ECO:0000256" key="6">
    <source>
        <dbReference type="ARBA" id="ARBA00023139"/>
    </source>
</evidence>
<evidence type="ECO:0000256" key="2">
    <source>
        <dbReference type="ARBA" id="ARBA00022679"/>
    </source>
</evidence>
<dbReference type="InterPro" id="IPR001594">
    <property type="entry name" value="Palmitoyltrfase_DHHC"/>
</dbReference>
<feature type="transmembrane region" description="Helical" evidence="11">
    <location>
        <begin position="49"/>
        <end position="72"/>
    </location>
</feature>
<comment type="subcellular location">
    <subcellularLocation>
        <location evidence="1">Membrane</location>
        <topology evidence="1">Multi-pass membrane protein</topology>
    </subcellularLocation>
</comment>
<dbReference type="EC" id="2.3.1.225" evidence="11"/>
<dbReference type="GO" id="GO:0016020">
    <property type="term" value="C:membrane"/>
    <property type="evidence" value="ECO:0007669"/>
    <property type="project" value="UniProtKB-SubCell"/>
</dbReference>
<evidence type="ECO:0000313" key="15">
    <source>
        <dbReference type="Proteomes" id="UP000095085"/>
    </source>
</evidence>
<protein>
    <recommendedName>
        <fullName evidence="11">Palmitoyltransferase</fullName>
        <ecNumber evidence="11">2.3.1.225</ecNumber>
    </recommendedName>
</protein>
<keyword evidence="6" id="KW-0564">Palmitate</keyword>
<evidence type="ECO:0000256" key="5">
    <source>
        <dbReference type="ARBA" id="ARBA00023136"/>
    </source>
</evidence>